<organism evidence="6 7">
    <name type="scientific">Streptomyces polygonati</name>
    <dbReference type="NCBI Taxonomy" id="1617087"/>
    <lineage>
        <taxon>Bacteria</taxon>
        <taxon>Bacillati</taxon>
        <taxon>Actinomycetota</taxon>
        <taxon>Actinomycetes</taxon>
        <taxon>Kitasatosporales</taxon>
        <taxon>Streptomycetaceae</taxon>
        <taxon>Streptomyces</taxon>
    </lineage>
</organism>
<keyword evidence="7" id="KW-1185">Reference proteome</keyword>
<dbReference type="InterPro" id="IPR029044">
    <property type="entry name" value="Nucleotide-diphossugar_trans"/>
</dbReference>
<evidence type="ECO:0000256" key="5">
    <source>
        <dbReference type="ARBA" id="ARBA00023136"/>
    </source>
</evidence>
<accession>A0ABV8HSI8</accession>
<dbReference type="EMBL" id="JBHSBB010000019">
    <property type="protein sequence ID" value="MFC4034957.1"/>
    <property type="molecule type" value="Genomic_DNA"/>
</dbReference>
<dbReference type="EC" id="2.4.-.-" evidence="6"/>
<evidence type="ECO:0000256" key="4">
    <source>
        <dbReference type="ARBA" id="ARBA00022679"/>
    </source>
</evidence>
<keyword evidence="2" id="KW-1003">Cell membrane</keyword>
<reference evidence="7" key="1">
    <citation type="journal article" date="2019" name="Int. J. Syst. Evol. Microbiol.">
        <title>The Global Catalogue of Microorganisms (GCM) 10K type strain sequencing project: providing services to taxonomists for standard genome sequencing and annotation.</title>
        <authorList>
            <consortium name="The Broad Institute Genomics Platform"/>
            <consortium name="The Broad Institute Genome Sequencing Center for Infectious Disease"/>
            <person name="Wu L."/>
            <person name="Ma J."/>
        </authorList>
    </citation>
    <scope>NUCLEOTIDE SEQUENCE [LARGE SCALE GENOMIC DNA]</scope>
    <source>
        <strain evidence="7">CGMCC 4.7237</strain>
    </source>
</reference>
<evidence type="ECO:0000256" key="3">
    <source>
        <dbReference type="ARBA" id="ARBA00022676"/>
    </source>
</evidence>
<gene>
    <name evidence="6" type="ORF">ACFO3J_26315</name>
</gene>
<dbReference type="GO" id="GO:0016757">
    <property type="term" value="F:glycosyltransferase activity"/>
    <property type="evidence" value="ECO:0007669"/>
    <property type="project" value="UniProtKB-KW"/>
</dbReference>
<keyword evidence="4 6" id="KW-0808">Transferase</keyword>
<evidence type="ECO:0000313" key="6">
    <source>
        <dbReference type="EMBL" id="MFC4034957.1"/>
    </source>
</evidence>
<protein>
    <submittedName>
        <fullName evidence="6">Glycosyltransferase</fullName>
        <ecNumber evidence="6">2.4.-.-</ecNumber>
    </submittedName>
</protein>
<dbReference type="Pfam" id="PF13641">
    <property type="entry name" value="Glyco_tranf_2_3"/>
    <property type="match status" value="1"/>
</dbReference>
<keyword evidence="3 6" id="KW-0328">Glycosyltransferase</keyword>
<dbReference type="RefSeq" id="WP_386434068.1">
    <property type="nucleotide sequence ID" value="NZ_JBHSBB010000019.1"/>
</dbReference>
<proteinExistence type="predicted"/>
<evidence type="ECO:0000256" key="1">
    <source>
        <dbReference type="ARBA" id="ARBA00004236"/>
    </source>
</evidence>
<comment type="subcellular location">
    <subcellularLocation>
        <location evidence="1">Cell membrane</location>
    </subcellularLocation>
</comment>
<evidence type="ECO:0000313" key="7">
    <source>
        <dbReference type="Proteomes" id="UP001595765"/>
    </source>
</evidence>
<dbReference type="SUPFAM" id="SSF53448">
    <property type="entry name" value="Nucleotide-diphospho-sugar transferases"/>
    <property type="match status" value="1"/>
</dbReference>
<keyword evidence="5" id="KW-0472">Membrane</keyword>
<dbReference type="PANTHER" id="PTHR43646">
    <property type="entry name" value="GLYCOSYLTRANSFERASE"/>
    <property type="match status" value="1"/>
</dbReference>
<sequence length="254" mass="26400">MNIGAVAVVIPAHDEEVLLPAALDAVAVAARHPDLAAVRVVTVLVADSCQDRTAEVARRSGAVVVRADCRNPGRARALGVERALRELASPAATTWIAVTDADSVVPSDWLAHHSARAREGWQAVVGTVALPATTAASLVASHTLGYEATRPTDGSAWRHPHIHGANLGLTAGAYRAVGGFPPLDVGEDRALVRALEASGHRVLRTADCPVLTSSRLRARARGGFGDHLAALDPVMAEGEIRSPGPSGLLVRRPG</sequence>
<name>A0ABV8HSI8_9ACTN</name>
<dbReference type="Proteomes" id="UP001595765">
    <property type="component" value="Unassembled WGS sequence"/>
</dbReference>
<comment type="caution">
    <text evidence="6">The sequence shown here is derived from an EMBL/GenBank/DDBJ whole genome shotgun (WGS) entry which is preliminary data.</text>
</comment>
<dbReference type="PANTHER" id="PTHR43646:SF2">
    <property type="entry name" value="GLYCOSYLTRANSFERASE 2-LIKE DOMAIN-CONTAINING PROTEIN"/>
    <property type="match status" value="1"/>
</dbReference>
<evidence type="ECO:0000256" key="2">
    <source>
        <dbReference type="ARBA" id="ARBA00022475"/>
    </source>
</evidence>
<dbReference type="Gene3D" id="3.90.550.10">
    <property type="entry name" value="Spore Coat Polysaccharide Biosynthesis Protein SpsA, Chain A"/>
    <property type="match status" value="1"/>
</dbReference>